<organism evidence="1 2">
    <name type="scientific">Pseudoneurospora amorphoporcata</name>
    <dbReference type="NCBI Taxonomy" id="241081"/>
    <lineage>
        <taxon>Eukaryota</taxon>
        <taxon>Fungi</taxon>
        <taxon>Dikarya</taxon>
        <taxon>Ascomycota</taxon>
        <taxon>Pezizomycotina</taxon>
        <taxon>Sordariomycetes</taxon>
        <taxon>Sordariomycetidae</taxon>
        <taxon>Sordariales</taxon>
        <taxon>Sordariaceae</taxon>
        <taxon>Pseudoneurospora</taxon>
    </lineage>
</organism>
<gene>
    <name evidence="1" type="ORF">QBC32DRAFT_377126</name>
</gene>
<evidence type="ECO:0000313" key="1">
    <source>
        <dbReference type="EMBL" id="KAK3955725.1"/>
    </source>
</evidence>
<sequence>MGTPQQPKEEQSQTRTVGQVHGMNEQLLAKVMGSILKVAPKLRDKAKLNVALLKATEMALSDLYHQKNGAKSIEVRTEAYVGWLGCYMLWKMYHMEAED</sequence>
<reference evidence="1" key="2">
    <citation type="submission" date="2023-06" db="EMBL/GenBank/DDBJ databases">
        <authorList>
            <consortium name="Lawrence Berkeley National Laboratory"/>
            <person name="Mondo S.J."/>
            <person name="Hensen N."/>
            <person name="Bonometti L."/>
            <person name="Westerberg I."/>
            <person name="Brannstrom I.O."/>
            <person name="Guillou S."/>
            <person name="Cros-Aarteil S."/>
            <person name="Calhoun S."/>
            <person name="Haridas S."/>
            <person name="Kuo A."/>
            <person name="Pangilinan J."/>
            <person name="Riley R."/>
            <person name="Labutti K."/>
            <person name="Andreopoulos B."/>
            <person name="Lipzen A."/>
            <person name="Chen C."/>
            <person name="Yanf M."/>
            <person name="Daum C."/>
            <person name="Ng V."/>
            <person name="Clum A."/>
            <person name="Steindorff A."/>
            <person name="Ohm R."/>
            <person name="Martin F."/>
            <person name="Silar P."/>
            <person name="Natvig D."/>
            <person name="Lalanne C."/>
            <person name="Gautier V."/>
            <person name="Ament-Velasquez S.L."/>
            <person name="Kruys A."/>
            <person name="Hutchinson M.I."/>
            <person name="Powell A.J."/>
            <person name="Barry K."/>
            <person name="Miller A.N."/>
            <person name="Grigoriev I.V."/>
            <person name="Debuchy R."/>
            <person name="Gladieux P."/>
            <person name="Thoren M.H."/>
            <person name="Johannesson H."/>
        </authorList>
    </citation>
    <scope>NUCLEOTIDE SEQUENCE</scope>
    <source>
        <strain evidence="1">CBS 626.80</strain>
    </source>
</reference>
<dbReference type="Proteomes" id="UP001303222">
    <property type="component" value="Unassembled WGS sequence"/>
</dbReference>
<keyword evidence="2" id="KW-1185">Reference proteome</keyword>
<dbReference type="AlphaFoldDB" id="A0AAN6P167"/>
<proteinExistence type="predicted"/>
<reference evidence="1" key="1">
    <citation type="journal article" date="2023" name="Mol. Phylogenet. Evol.">
        <title>Genome-scale phylogeny and comparative genomics of the fungal order Sordariales.</title>
        <authorList>
            <person name="Hensen N."/>
            <person name="Bonometti L."/>
            <person name="Westerberg I."/>
            <person name="Brannstrom I.O."/>
            <person name="Guillou S."/>
            <person name="Cros-Aarteil S."/>
            <person name="Calhoun S."/>
            <person name="Haridas S."/>
            <person name="Kuo A."/>
            <person name="Mondo S."/>
            <person name="Pangilinan J."/>
            <person name="Riley R."/>
            <person name="LaButti K."/>
            <person name="Andreopoulos B."/>
            <person name="Lipzen A."/>
            <person name="Chen C."/>
            <person name="Yan M."/>
            <person name="Daum C."/>
            <person name="Ng V."/>
            <person name="Clum A."/>
            <person name="Steindorff A."/>
            <person name="Ohm R.A."/>
            <person name="Martin F."/>
            <person name="Silar P."/>
            <person name="Natvig D.O."/>
            <person name="Lalanne C."/>
            <person name="Gautier V."/>
            <person name="Ament-Velasquez S.L."/>
            <person name="Kruys A."/>
            <person name="Hutchinson M.I."/>
            <person name="Powell A.J."/>
            <person name="Barry K."/>
            <person name="Miller A.N."/>
            <person name="Grigoriev I.V."/>
            <person name="Debuchy R."/>
            <person name="Gladieux P."/>
            <person name="Hiltunen Thoren M."/>
            <person name="Johannesson H."/>
        </authorList>
    </citation>
    <scope>NUCLEOTIDE SEQUENCE</scope>
    <source>
        <strain evidence="1">CBS 626.80</strain>
    </source>
</reference>
<name>A0AAN6P167_9PEZI</name>
<dbReference type="EMBL" id="MU859073">
    <property type="protein sequence ID" value="KAK3955725.1"/>
    <property type="molecule type" value="Genomic_DNA"/>
</dbReference>
<accession>A0AAN6P167</accession>
<comment type="caution">
    <text evidence="1">The sequence shown here is derived from an EMBL/GenBank/DDBJ whole genome shotgun (WGS) entry which is preliminary data.</text>
</comment>
<evidence type="ECO:0000313" key="2">
    <source>
        <dbReference type="Proteomes" id="UP001303222"/>
    </source>
</evidence>
<protein>
    <submittedName>
        <fullName evidence="1">Uncharacterized protein</fullName>
    </submittedName>
</protein>